<evidence type="ECO:0000313" key="2">
    <source>
        <dbReference type="EMBL" id="KAK7937799.1"/>
    </source>
</evidence>
<feature type="region of interest" description="Disordered" evidence="1">
    <location>
        <begin position="255"/>
        <end position="278"/>
    </location>
</feature>
<reference evidence="2 3" key="1">
    <citation type="submission" date="2023-01" db="EMBL/GenBank/DDBJ databases">
        <title>Analysis of 21 Apiospora genomes using comparative genomics revels a genus with tremendous synthesis potential of carbohydrate active enzymes and secondary metabolites.</title>
        <authorList>
            <person name="Sorensen T."/>
        </authorList>
    </citation>
    <scope>NUCLEOTIDE SEQUENCE [LARGE SCALE GENOMIC DNA]</scope>
    <source>
        <strain evidence="2 3">CBS 24483</strain>
    </source>
</reference>
<proteinExistence type="predicted"/>
<dbReference type="Proteomes" id="UP001391051">
    <property type="component" value="Unassembled WGS sequence"/>
</dbReference>
<dbReference type="EMBL" id="JAQQWE010000010">
    <property type="protein sequence ID" value="KAK7937799.1"/>
    <property type="molecule type" value="Genomic_DNA"/>
</dbReference>
<dbReference type="Gene3D" id="3.90.1200.10">
    <property type="match status" value="1"/>
</dbReference>
<organism evidence="2 3">
    <name type="scientific">Apiospora aurea</name>
    <dbReference type="NCBI Taxonomy" id="335848"/>
    <lineage>
        <taxon>Eukaryota</taxon>
        <taxon>Fungi</taxon>
        <taxon>Dikarya</taxon>
        <taxon>Ascomycota</taxon>
        <taxon>Pezizomycotina</taxon>
        <taxon>Sordariomycetes</taxon>
        <taxon>Xylariomycetidae</taxon>
        <taxon>Amphisphaeriales</taxon>
        <taxon>Apiosporaceae</taxon>
        <taxon>Apiospora</taxon>
    </lineage>
</organism>
<dbReference type="SUPFAM" id="SSF56112">
    <property type="entry name" value="Protein kinase-like (PK-like)"/>
    <property type="match status" value="1"/>
</dbReference>
<protein>
    <recommendedName>
        <fullName evidence="4">Aminoglycoside phosphotransferase domain-containing protein</fullName>
    </recommendedName>
</protein>
<accession>A0ABR1PTN3</accession>
<name>A0ABR1PTN3_9PEZI</name>
<evidence type="ECO:0008006" key="4">
    <source>
        <dbReference type="Google" id="ProtNLM"/>
    </source>
</evidence>
<evidence type="ECO:0000313" key="3">
    <source>
        <dbReference type="Proteomes" id="UP001391051"/>
    </source>
</evidence>
<dbReference type="InterPro" id="IPR011009">
    <property type="entry name" value="Kinase-like_dom_sf"/>
</dbReference>
<sequence>MNTSLARYIHGDLVPQSAYHGKLGDEKDDKKNLLIYTMPYLQGKSYFARCWLKPQVVSPEVLQQTKASFKIKLAILKSSEKFAFLHGIVTELEGESGISHLFSNEYPQVLNHMDLPGTNILVNPESFAISGVIDRSLASIQPFGYELWASRGMSGAMPEPGWHDYCSRGVTESAFWDGFWHAIGIKEGQERLDIQRPPLLASKLGLIMDFTFYRTLDGNPLDELKDSPARYLGEWLGSPWSQVLPIRHPAVEDAPAEAQEASGETAEGQKVATTDTSPVACTQAGIAAETVKE</sequence>
<keyword evidence="3" id="KW-1185">Reference proteome</keyword>
<comment type="caution">
    <text evidence="2">The sequence shown here is derived from an EMBL/GenBank/DDBJ whole genome shotgun (WGS) entry which is preliminary data.</text>
</comment>
<dbReference type="RefSeq" id="XP_066693127.1">
    <property type="nucleotide sequence ID" value="XM_066850889.1"/>
</dbReference>
<dbReference type="GeneID" id="92083951"/>
<gene>
    <name evidence="2" type="ORF">PG986_014667</name>
</gene>
<evidence type="ECO:0000256" key="1">
    <source>
        <dbReference type="SAM" id="MobiDB-lite"/>
    </source>
</evidence>